<dbReference type="Proteomes" id="UP001560573">
    <property type="component" value="Unassembled WGS sequence"/>
</dbReference>
<dbReference type="GO" id="GO:0016787">
    <property type="term" value="F:hydrolase activity"/>
    <property type="evidence" value="ECO:0007669"/>
    <property type="project" value="UniProtKB-KW"/>
</dbReference>
<dbReference type="InterPro" id="IPR013320">
    <property type="entry name" value="ConA-like_dom_sf"/>
</dbReference>
<dbReference type="SUPFAM" id="SSF75005">
    <property type="entry name" value="Arabinanase/levansucrase/invertase"/>
    <property type="match status" value="1"/>
</dbReference>
<feature type="domain" description="Beta-xylosidase C-terminal Concanavalin A-like" evidence="5">
    <location>
        <begin position="353"/>
        <end position="537"/>
    </location>
</feature>
<comment type="similarity">
    <text evidence="1 4">Belongs to the glycosyl hydrolase 43 family.</text>
</comment>
<keyword evidence="2 4" id="KW-0378">Hydrolase</keyword>
<evidence type="ECO:0000259" key="5">
    <source>
        <dbReference type="Pfam" id="PF17851"/>
    </source>
</evidence>
<name>A0ABV3Z910_9BACT</name>
<dbReference type="RefSeq" id="WP_369327744.1">
    <property type="nucleotide sequence ID" value="NZ_JAULBC010000001.1"/>
</dbReference>
<evidence type="ECO:0000256" key="3">
    <source>
        <dbReference type="ARBA" id="ARBA00023295"/>
    </source>
</evidence>
<dbReference type="Pfam" id="PF17851">
    <property type="entry name" value="GH43_C2"/>
    <property type="match status" value="1"/>
</dbReference>
<reference evidence="6 7" key="1">
    <citation type="submission" date="2023-07" db="EMBL/GenBank/DDBJ databases">
        <authorList>
            <person name="Lian W.-H."/>
        </authorList>
    </citation>
    <scope>NUCLEOTIDE SEQUENCE [LARGE SCALE GENOMIC DNA]</scope>
    <source>
        <strain evidence="6 7">SYSU DXS3180</strain>
    </source>
</reference>
<evidence type="ECO:0000313" key="7">
    <source>
        <dbReference type="Proteomes" id="UP001560573"/>
    </source>
</evidence>
<proteinExistence type="inferred from homology"/>
<keyword evidence="3 4" id="KW-0326">Glycosidase</keyword>
<dbReference type="CDD" id="cd09001">
    <property type="entry name" value="GH43_FsAxh1-like"/>
    <property type="match status" value="1"/>
</dbReference>
<dbReference type="Gene3D" id="2.60.120.200">
    <property type="match status" value="1"/>
</dbReference>
<protein>
    <submittedName>
        <fullName evidence="6">Glycoside hydrolase 43 family protein</fullName>
    </submittedName>
</protein>
<sequence length="545" mass="60692">MIRIYSPLLIPVVSFIKWTGQSLFYFFRSIAGLFFLSSMFSVAHAQTAHNPIIFADVPDMSMIRVNNTYYMSSTTMHMSPGVPIMKSKDLVNWHIVSYACNVLDGTDELNLENGKTAYGKGSWASSLRFHNGTFYVSTFSGTTGKTYIFSTKNIEKGPWQKVSFKPVLHDHSLFFDDDGRVYMVYGSGRIMLAELADDLSGIKPGTTSQTLIENASKPAGSNIGLPAEGSQLFKVNGKYYLFNICWPKGGMRTVTIHRANNLAGPWEGRVALQDRGIAQGGLISTQTGEWYAYLFRDFGSVGRIPYLVPVNWIDGWPVLGIDGIVPDTLPLPASHGLNPGIVISDEFSRNASKATLPAAWQWNHNPDNEHWSLSQRPGFLRLTTSRVDTSVLLTRNTLTQRTYGPACTGETAIDISNMKDGDCAGLILLQKKFGWVGVKAENGKKNIVMVSAESGDPKEIARVPLEQQTIWLKATCNFENQEDRALFYYSTDGKAWKAIGQPLHMSYTLPHFMGYRFGLFNYATDQPGGYVDFDFFHTFHGISEK</sequence>
<dbReference type="Gene3D" id="2.115.10.20">
    <property type="entry name" value="Glycosyl hydrolase domain, family 43"/>
    <property type="match status" value="1"/>
</dbReference>
<organism evidence="6 7">
    <name type="scientific">Danxiaibacter flavus</name>
    <dbReference type="NCBI Taxonomy" id="3049108"/>
    <lineage>
        <taxon>Bacteria</taxon>
        <taxon>Pseudomonadati</taxon>
        <taxon>Bacteroidota</taxon>
        <taxon>Chitinophagia</taxon>
        <taxon>Chitinophagales</taxon>
        <taxon>Chitinophagaceae</taxon>
        <taxon>Danxiaibacter</taxon>
    </lineage>
</organism>
<evidence type="ECO:0000313" key="6">
    <source>
        <dbReference type="EMBL" id="MEX6686347.1"/>
    </source>
</evidence>
<accession>A0ABV3Z910</accession>
<gene>
    <name evidence="6" type="ORF">QTN47_02520</name>
</gene>
<dbReference type="InterPro" id="IPR051795">
    <property type="entry name" value="Glycosyl_Hydrlase_43"/>
</dbReference>
<dbReference type="PANTHER" id="PTHR42812">
    <property type="entry name" value="BETA-XYLOSIDASE"/>
    <property type="match status" value="1"/>
</dbReference>
<evidence type="ECO:0000256" key="1">
    <source>
        <dbReference type="ARBA" id="ARBA00009865"/>
    </source>
</evidence>
<dbReference type="InterPro" id="IPR041542">
    <property type="entry name" value="GH43_C2"/>
</dbReference>
<comment type="caution">
    <text evidence="6">The sequence shown here is derived from an EMBL/GenBank/DDBJ whole genome shotgun (WGS) entry which is preliminary data.</text>
</comment>
<dbReference type="InterPro" id="IPR006710">
    <property type="entry name" value="Glyco_hydro_43"/>
</dbReference>
<dbReference type="InterPro" id="IPR023296">
    <property type="entry name" value="Glyco_hydro_beta-prop_sf"/>
</dbReference>
<evidence type="ECO:0000256" key="4">
    <source>
        <dbReference type="RuleBase" id="RU361187"/>
    </source>
</evidence>
<dbReference type="EMBL" id="JAULBC010000001">
    <property type="protein sequence ID" value="MEX6686347.1"/>
    <property type="molecule type" value="Genomic_DNA"/>
</dbReference>
<evidence type="ECO:0000256" key="2">
    <source>
        <dbReference type="ARBA" id="ARBA00022801"/>
    </source>
</evidence>
<dbReference type="Pfam" id="PF04616">
    <property type="entry name" value="Glyco_hydro_43"/>
    <property type="match status" value="1"/>
</dbReference>
<dbReference type="SUPFAM" id="SSF49899">
    <property type="entry name" value="Concanavalin A-like lectins/glucanases"/>
    <property type="match status" value="1"/>
</dbReference>
<dbReference type="PANTHER" id="PTHR42812:SF12">
    <property type="entry name" value="BETA-XYLOSIDASE-RELATED"/>
    <property type="match status" value="1"/>
</dbReference>
<keyword evidence="7" id="KW-1185">Reference proteome</keyword>